<protein>
    <submittedName>
        <fullName evidence="1">Uncharacterized protein</fullName>
    </submittedName>
</protein>
<accession>A0ABW0P0D2</accession>
<dbReference type="RefSeq" id="WP_068078840.1">
    <property type="nucleotide sequence ID" value="NZ_JBHSLU010000017.1"/>
</dbReference>
<reference evidence="2" key="1">
    <citation type="journal article" date="2019" name="Int. J. Syst. Evol. Microbiol.">
        <title>The Global Catalogue of Microorganisms (GCM) 10K type strain sequencing project: providing services to taxonomists for standard genome sequencing and annotation.</title>
        <authorList>
            <consortium name="The Broad Institute Genomics Platform"/>
            <consortium name="The Broad Institute Genome Sequencing Center for Infectious Disease"/>
            <person name="Wu L."/>
            <person name="Ma J."/>
        </authorList>
    </citation>
    <scope>NUCLEOTIDE SEQUENCE [LARGE SCALE GENOMIC DNA]</scope>
    <source>
        <strain evidence="2">CCUG 43117</strain>
    </source>
</reference>
<evidence type="ECO:0000313" key="1">
    <source>
        <dbReference type="EMBL" id="MFC5505527.1"/>
    </source>
</evidence>
<keyword evidence="2" id="KW-1185">Reference proteome</keyword>
<comment type="caution">
    <text evidence="1">The sequence shown here is derived from an EMBL/GenBank/DDBJ whole genome shotgun (WGS) entry which is preliminary data.</text>
</comment>
<evidence type="ECO:0000313" key="2">
    <source>
        <dbReference type="Proteomes" id="UP001596060"/>
    </source>
</evidence>
<name>A0ABW0P0D2_9HYPH</name>
<gene>
    <name evidence="1" type="ORF">ACFPN9_09685</name>
</gene>
<proteinExistence type="predicted"/>
<sequence>MSAAKKLPYKVVAAIIAKRKAAMATEQSKPTARRRPVKQAAKAVALTKPAVFQGTLSDIAEVKGRNGTFYRAQFLMASGNDFTSVTALISEKSAALLGDALKEGFIKLYGALQGDTLRVLGLGRDRELRIRETPALVQGPDAEYGYQYGAYFPN</sequence>
<dbReference type="EMBL" id="JBHSLU010000017">
    <property type="protein sequence ID" value="MFC5505527.1"/>
    <property type="molecule type" value="Genomic_DNA"/>
</dbReference>
<organism evidence="1 2">
    <name type="scientific">Bosea massiliensis</name>
    <dbReference type="NCBI Taxonomy" id="151419"/>
    <lineage>
        <taxon>Bacteria</taxon>
        <taxon>Pseudomonadati</taxon>
        <taxon>Pseudomonadota</taxon>
        <taxon>Alphaproteobacteria</taxon>
        <taxon>Hyphomicrobiales</taxon>
        <taxon>Boseaceae</taxon>
        <taxon>Bosea</taxon>
    </lineage>
</organism>
<dbReference type="Proteomes" id="UP001596060">
    <property type="component" value="Unassembled WGS sequence"/>
</dbReference>